<reference evidence="1 2" key="1">
    <citation type="journal article" date="2016" name="Nat. Commun.">
        <title>Thousands of microbial genomes shed light on interconnected biogeochemical processes in an aquifer system.</title>
        <authorList>
            <person name="Anantharaman K."/>
            <person name="Brown C.T."/>
            <person name="Hug L.A."/>
            <person name="Sharon I."/>
            <person name="Castelle C.J."/>
            <person name="Probst A.J."/>
            <person name="Thomas B.C."/>
            <person name="Singh A."/>
            <person name="Wilkins M.J."/>
            <person name="Karaoz U."/>
            <person name="Brodie E.L."/>
            <person name="Williams K.H."/>
            <person name="Hubbard S.S."/>
            <person name="Banfield J.F."/>
        </authorList>
    </citation>
    <scope>NUCLEOTIDE SEQUENCE [LARGE SCALE GENOMIC DNA]</scope>
</reference>
<proteinExistence type="predicted"/>
<sequence length="72" mass="8532">MNPAPVFERGEFWADSLAQRRIYCLFIERRFFFSPLSFSKKESGLKRIKAPNAFQRPNRFSLLAPHQKNLTK</sequence>
<evidence type="ECO:0000313" key="2">
    <source>
        <dbReference type="Proteomes" id="UP000178149"/>
    </source>
</evidence>
<evidence type="ECO:0000313" key="1">
    <source>
        <dbReference type="EMBL" id="OGG95634.1"/>
    </source>
</evidence>
<name>A0A1F6GC17_9BACT</name>
<protein>
    <submittedName>
        <fullName evidence="1">Uncharacterized protein</fullName>
    </submittedName>
</protein>
<gene>
    <name evidence="1" type="ORF">A2V95_03220</name>
</gene>
<organism evidence="1 2">
    <name type="scientific">Candidatus Kuenenbacteria bacterium RBG_16_41_7</name>
    <dbReference type="NCBI Taxonomy" id="1798560"/>
    <lineage>
        <taxon>Bacteria</taxon>
        <taxon>Candidatus Kueneniibacteriota</taxon>
    </lineage>
</organism>
<dbReference type="EMBL" id="MFMV01000056">
    <property type="protein sequence ID" value="OGG95634.1"/>
    <property type="molecule type" value="Genomic_DNA"/>
</dbReference>
<accession>A0A1F6GC17</accession>
<dbReference type="Proteomes" id="UP000178149">
    <property type="component" value="Unassembled WGS sequence"/>
</dbReference>
<comment type="caution">
    <text evidence="1">The sequence shown here is derived from an EMBL/GenBank/DDBJ whole genome shotgun (WGS) entry which is preliminary data.</text>
</comment>
<dbReference type="AlphaFoldDB" id="A0A1F6GC17"/>